<dbReference type="NCBIfam" id="TIGR01662">
    <property type="entry name" value="HAD-SF-IIIA"/>
    <property type="match status" value="1"/>
</dbReference>
<dbReference type="InterPro" id="IPR006549">
    <property type="entry name" value="HAD-SF_hydro_IIIA"/>
</dbReference>
<dbReference type="OrthoDB" id="9787572at2"/>
<dbReference type="Pfam" id="PF13242">
    <property type="entry name" value="Hydrolase_like"/>
    <property type="match status" value="1"/>
</dbReference>
<dbReference type="EMBL" id="AYYY01000011">
    <property type="protein sequence ID" value="KRM62135.1"/>
    <property type="molecule type" value="Genomic_DNA"/>
</dbReference>
<dbReference type="InterPro" id="IPR006439">
    <property type="entry name" value="HAD-SF_hydro_IA"/>
</dbReference>
<dbReference type="NCBIfam" id="TIGR01668">
    <property type="entry name" value="YqeG_hyp_ppase"/>
    <property type="match status" value="1"/>
</dbReference>
<reference evidence="1 2" key="1">
    <citation type="journal article" date="2015" name="Genome Announc.">
        <title>Expanding the biotechnology potential of lactobacilli through comparative genomics of 213 strains and associated genera.</title>
        <authorList>
            <person name="Sun Z."/>
            <person name="Harris H.M."/>
            <person name="McCann A."/>
            <person name="Guo C."/>
            <person name="Argimon S."/>
            <person name="Zhang W."/>
            <person name="Yang X."/>
            <person name="Jeffery I.B."/>
            <person name="Cooney J.C."/>
            <person name="Kagawa T.F."/>
            <person name="Liu W."/>
            <person name="Song Y."/>
            <person name="Salvetti E."/>
            <person name="Wrobel A."/>
            <person name="Rasinkangas P."/>
            <person name="Parkhill J."/>
            <person name="Rea M.C."/>
            <person name="O'Sullivan O."/>
            <person name="Ritari J."/>
            <person name="Douillard F.P."/>
            <person name="Paul Ross R."/>
            <person name="Yang R."/>
            <person name="Briner A.E."/>
            <person name="Felis G.E."/>
            <person name="de Vos W.M."/>
            <person name="Barrangou R."/>
            <person name="Klaenhammer T.R."/>
            <person name="Caufield P.W."/>
            <person name="Cui Y."/>
            <person name="Zhang H."/>
            <person name="O'Toole P.W."/>
        </authorList>
    </citation>
    <scope>NUCLEOTIDE SEQUENCE [LARGE SCALE GENOMIC DNA]</scope>
    <source>
        <strain evidence="1 2">DSM 20634</strain>
    </source>
</reference>
<keyword evidence="1" id="KW-0378">Hydrolase</keyword>
<organism evidence="1 2">
    <name type="scientific">Paucilactobacillus vaccinostercus DSM 20634</name>
    <dbReference type="NCBI Taxonomy" id="1423813"/>
    <lineage>
        <taxon>Bacteria</taxon>
        <taxon>Bacillati</taxon>
        <taxon>Bacillota</taxon>
        <taxon>Bacilli</taxon>
        <taxon>Lactobacillales</taxon>
        <taxon>Lactobacillaceae</taxon>
        <taxon>Paucilactobacillus</taxon>
    </lineage>
</organism>
<dbReference type="InterPro" id="IPR010021">
    <property type="entry name" value="PGPP1/Gep4"/>
</dbReference>
<dbReference type="Proteomes" id="UP000051733">
    <property type="component" value="Unassembled WGS sequence"/>
</dbReference>
<dbReference type="STRING" id="1423813.FC26_GL000869"/>
<sequence>MISVFKPTWMVNSVYSISPEQLKQHGIKAVFTDLDNTLIAWNNPDGTPELRQWMKSLADAGIPLIVISNNSYKRVKRATATLDLPFISRALKPLGFGIRRALRKLGLHQEEVVMVGDQLITDMVASNNAGVRSILVKPLIQSDAWNTKPNRFFEIFLKRQLKHKYPTLSWQEDLND</sequence>
<dbReference type="GO" id="GO:0008962">
    <property type="term" value="F:phosphatidylglycerophosphatase activity"/>
    <property type="evidence" value="ECO:0007669"/>
    <property type="project" value="InterPro"/>
</dbReference>
<evidence type="ECO:0000313" key="2">
    <source>
        <dbReference type="Proteomes" id="UP000051733"/>
    </source>
</evidence>
<dbReference type="InterPro" id="IPR023214">
    <property type="entry name" value="HAD_sf"/>
</dbReference>
<dbReference type="AlphaFoldDB" id="A0A0R2A515"/>
<dbReference type="NCBIfam" id="TIGR01549">
    <property type="entry name" value="HAD-SF-IA-v1"/>
    <property type="match status" value="1"/>
</dbReference>
<protein>
    <submittedName>
        <fullName evidence="1">Hydrolase</fullName>
    </submittedName>
</protein>
<dbReference type="CDD" id="cd16416">
    <property type="entry name" value="HAD_BsYqeG-like"/>
    <property type="match status" value="1"/>
</dbReference>
<comment type="caution">
    <text evidence="1">The sequence shown here is derived from an EMBL/GenBank/DDBJ whole genome shotgun (WGS) entry which is preliminary data.</text>
</comment>
<dbReference type="RefSeq" id="WP_057777803.1">
    <property type="nucleotide sequence ID" value="NZ_AYYY01000011.1"/>
</dbReference>
<accession>A0A0R2A515</accession>
<proteinExistence type="predicted"/>
<dbReference type="PATRIC" id="fig|1423813.3.peg.890"/>
<dbReference type="SUPFAM" id="SSF56784">
    <property type="entry name" value="HAD-like"/>
    <property type="match status" value="1"/>
</dbReference>
<name>A0A0R2A515_9LACO</name>
<gene>
    <name evidence="1" type="ORF">FC26_GL000869</name>
</gene>
<dbReference type="InterPro" id="IPR036412">
    <property type="entry name" value="HAD-like_sf"/>
</dbReference>
<keyword evidence="2" id="KW-1185">Reference proteome</keyword>
<evidence type="ECO:0000313" key="1">
    <source>
        <dbReference type="EMBL" id="KRM62135.1"/>
    </source>
</evidence>
<dbReference type="Gene3D" id="3.40.50.1000">
    <property type="entry name" value="HAD superfamily/HAD-like"/>
    <property type="match status" value="1"/>
</dbReference>